<organism evidence="4 5">
    <name type="scientific">Ceratopteris richardii</name>
    <name type="common">Triangle waterfern</name>
    <dbReference type="NCBI Taxonomy" id="49495"/>
    <lineage>
        <taxon>Eukaryota</taxon>
        <taxon>Viridiplantae</taxon>
        <taxon>Streptophyta</taxon>
        <taxon>Embryophyta</taxon>
        <taxon>Tracheophyta</taxon>
        <taxon>Polypodiopsida</taxon>
        <taxon>Polypodiidae</taxon>
        <taxon>Polypodiales</taxon>
        <taxon>Pteridineae</taxon>
        <taxon>Pteridaceae</taxon>
        <taxon>Parkerioideae</taxon>
        <taxon>Ceratopteris</taxon>
    </lineage>
</organism>
<gene>
    <name evidence="4" type="ORF">KP509_21G004500</name>
</gene>
<dbReference type="OMA" id="HVLICED"/>
<feature type="transmembrane region" description="Helical" evidence="2">
    <location>
        <begin position="657"/>
        <end position="677"/>
    </location>
</feature>
<keyword evidence="5" id="KW-1185">Reference proteome</keyword>
<dbReference type="OrthoDB" id="270568at2759"/>
<dbReference type="PANTHER" id="PTHR34284:SF1">
    <property type="entry name" value="FG-GAP REPEAT-CONTAINING PROTEIN"/>
    <property type="match status" value="1"/>
</dbReference>
<feature type="compositionally biased region" description="Basic and acidic residues" evidence="1">
    <location>
        <begin position="340"/>
        <end position="358"/>
    </location>
</feature>
<keyword evidence="3" id="KW-0732">Signal</keyword>
<dbReference type="PANTHER" id="PTHR34284">
    <property type="entry name" value="FG-GAP REPEAT-CONTAINING PROTEIN"/>
    <property type="match status" value="1"/>
</dbReference>
<feature type="chain" id="PRO_5035899705" description="FG-GAP repeat-containing protein" evidence="3">
    <location>
        <begin position="22"/>
        <end position="693"/>
    </location>
</feature>
<feature type="signal peptide" evidence="3">
    <location>
        <begin position="1"/>
        <end position="21"/>
    </location>
</feature>
<feature type="region of interest" description="Disordered" evidence="1">
    <location>
        <begin position="326"/>
        <end position="358"/>
    </location>
</feature>
<comment type="caution">
    <text evidence="4">The sequence shown here is derived from an EMBL/GenBank/DDBJ whole genome shotgun (WGS) entry which is preliminary data.</text>
</comment>
<accession>A0A8T2S756</accession>
<evidence type="ECO:0000313" key="5">
    <source>
        <dbReference type="Proteomes" id="UP000825935"/>
    </source>
</evidence>
<keyword evidence="2" id="KW-1133">Transmembrane helix</keyword>
<feature type="compositionally biased region" description="Basic residues" evidence="1">
    <location>
        <begin position="326"/>
        <end position="336"/>
    </location>
</feature>
<evidence type="ECO:0000256" key="1">
    <source>
        <dbReference type="SAM" id="MobiDB-lite"/>
    </source>
</evidence>
<keyword evidence="2" id="KW-0812">Transmembrane</keyword>
<proteinExistence type="predicted"/>
<dbReference type="SUPFAM" id="SSF69318">
    <property type="entry name" value="Integrin alpha N-terminal domain"/>
    <property type="match status" value="1"/>
</dbReference>
<evidence type="ECO:0000256" key="2">
    <source>
        <dbReference type="SAM" id="Phobius"/>
    </source>
</evidence>
<feature type="region of interest" description="Disordered" evidence="1">
    <location>
        <begin position="215"/>
        <end position="236"/>
    </location>
</feature>
<dbReference type="AlphaFoldDB" id="A0A8T2S756"/>
<protein>
    <recommendedName>
        <fullName evidence="6">FG-GAP repeat-containing protein</fullName>
    </recommendedName>
</protein>
<dbReference type="EMBL" id="CM035426">
    <property type="protein sequence ID" value="KAH7314479.1"/>
    <property type="molecule type" value="Genomic_DNA"/>
</dbReference>
<evidence type="ECO:0000256" key="3">
    <source>
        <dbReference type="SAM" id="SignalP"/>
    </source>
</evidence>
<evidence type="ECO:0008006" key="6">
    <source>
        <dbReference type="Google" id="ProtNLM"/>
    </source>
</evidence>
<name>A0A8T2S756_CERRI</name>
<dbReference type="Proteomes" id="UP000825935">
    <property type="component" value="Chromosome 21"/>
</dbReference>
<dbReference type="InterPro" id="IPR028994">
    <property type="entry name" value="Integrin_alpha_N"/>
</dbReference>
<keyword evidence="2" id="KW-0472">Membrane</keyword>
<evidence type="ECO:0000313" key="4">
    <source>
        <dbReference type="EMBL" id="KAH7314479.1"/>
    </source>
</evidence>
<sequence length="693" mass="76621">MRKRDLAILLLSAFAIFYSLQNEGNFSFRESWFHFLEDSNPFKHEAERLPPPLVTDLNGDGRKEVLVATHDAIIQVLEPYHKSVDDGFSEARILANVSLLPDKVRITAGRLPVAMATGSIQRTYRDGDPVKQVLVVVTAGWSVICYDHNLKKLWENDLEEEFPPHSRHKEISIMITNYTLKHGDMGLIIVGGSVEVQPQLFLDPFEEELLAEKRAERHRHAAEESQESEDLSAAKSGEKARHMHYYAFAGRTGVQRWSHKTEDYHRPSDSVILVPQHNYKLDANSMNSRESGEVECREFRESILGVMPHRWERREDTKFELAHFRKHKRKAHKQLTGRKSTFETHKPNDAVRPGKDPGNKLANIISKTANLASSTKSKRIQYVTTITNHTQLWWIPNVLVAHLKEGIEVIHLASGRTVCKLLLQEGGLHADVNGDGVLDHVQAVGGAGAERVVLSGMVEVIRPCTAIATSGIPVREQLFNASICKHYAFGGFQHGFGRGSDTSTLEAVTPVLVPTDDGHRHRRGSHGDLIFLNSRGEVTAYTPGLHAGGAILQWQAVTGASWENAVFQAGVSNDRVIPTLKVISLRVQGPPKLILVCGESEAVILSASGRQLNSFFVPSPPTHELVVADFNGDGLNDIIAITSVGVYGFIQVQQPGALLFSSLVGGLIIVMCAIFIVQHFSFSAGGRKPTGAR</sequence>
<reference evidence="4" key="1">
    <citation type="submission" date="2021-08" db="EMBL/GenBank/DDBJ databases">
        <title>WGS assembly of Ceratopteris richardii.</title>
        <authorList>
            <person name="Marchant D.B."/>
            <person name="Chen G."/>
            <person name="Jenkins J."/>
            <person name="Shu S."/>
            <person name="Leebens-Mack J."/>
            <person name="Grimwood J."/>
            <person name="Schmutz J."/>
            <person name="Soltis P."/>
            <person name="Soltis D."/>
            <person name="Chen Z.-H."/>
        </authorList>
    </citation>
    <scope>NUCLEOTIDE SEQUENCE</scope>
    <source>
        <strain evidence="4">Whitten #5841</strain>
        <tissue evidence="4">Leaf</tissue>
    </source>
</reference>